<comment type="caution">
    <text evidence="1">The sequence shown here is derived from an EMBL/GenBank/DDBJ whole genome shotgun (WGS) entry which is preliminary data.</text>
</comment>
<reference evidence="1" key="1">
    <citation type="submission" date="2023-03" db="EMBL/GenBank/DDBJ databases">
        <title>Chromosome-level genomes of two armyworms, Mythimna separata and Mythimna loreyi, provide insights into the biosynthesis and reception of sex pheromones.</title>
        <authorList>
            <person name="Zhao H."/>
        </authorList>
    </citation>
    <scope>NUCLEOTIDE SEQUENCE</scope>
    <source>
        <strain evidence="1">BeijingLab</strain>
    </source>
</reference>
<dbReference type="Proteomes" id="UP001231649">
    <property type="component" value="Chromosome 19"/>
</dbReference>
<evidence type="ECO:0000313" key="1">
    <source>
        <dbReference type="EMBL" id="KAJ8720955.1"/>
    </source>
</evidence>
<proteinExistence type="predicted"/>
<dbReference type="EMBL" id="CM056795">
    <property type="protein sequence ID" value="KAJ8720955.1"/>
    <property type="molecule type" value="Genomic_DNA"/>
</dbReference>
<keyword evidence="2" id="KW-1185">Reference proteome</keyword>
<organism evidence="1 2">
    <name type="scientific">Mythimna loreyi</name>
    <dbReference type="NCBI Taxonomy" id="667449"/>
    <lineage>
        <taxon>Eukaryota</taxon>
        <taxon>Metazoa</taxon>
        <taxon>Ecdysozoa</taxon>
        <taxon>Arthropoda</taxon>
        <taxon>Hexapoda</taxon>
        <taxon>Insecta</taxon>
        <taxon>Pterygota</taxon>
        <taxon>Neoptera</taxon>
        <taxon>Endopterygota</taxon>
        <taxon>Lepidoptera</taxon>
        <taxon>Glossata</taxon>
        <taxon>Ditrysia</taxon>
        <taxon>Noctuoidea</taxon>
        <taxon>Noctuidae</taxon>
        <taxon>Noctuinae</taxon>
        <taxon>Hadenini</taxon>
        <taxon>Mythimna</taxon>
    </lineage>
</organism>
<evidence type="ECO:0000313" key="2">
    <source>
        <dbReference type="Proteomes" id="UP001231649"/>
    </source>
</evidence>
<protein>
    <submittedName>
        <fullName evidence="1">Uncharacterized protein</fullName>
    </submittedName>
</protein>
<gene>
    <name evidence="1" type="ORF">PYW08_006420</name>
</gene>
<sequence length="836" mass="93432">MGRGQELLNAAREGDKRTVEKILGQITNISGPFTSFKNILQVGKSRAVELDNKQDSKLEKPEDPNGLRRGAGVNVQDDNGYTPLHQACLNGHKDIVRVLLSVGASPCIVDKKGATPLHLAAFNGDTDVCWMLLAHNNPPCNVDQLTADHETALLIAAQFGYINVVAQLIIRGADVTIKNNNDESALDLAAQYGRLEVVKHLLEVRPHLVDQYRHPACRNVVFPSTPLHRASMNGRKDVVKALIDAGMDPNVRSGPNSGTPLHEAARFGKPSVVRILLNKGADLHAQDSNRKTVYDLLAEYPEEATRKVRKVIREYENIMGNFDSDKELPPFPVQDYSPDAVMSCSDIPTAKMLNPKSNASPELGTERKGNLYVINAFNPIPSPEARIKNQVLPNKHNVNSTLSVDLRERTDSFLNKANNKQFKTLGNGIASDACPELFDKIISEFKSRNISKAGPDSEKEAHAVEHMARNLVDSNEKIRESTVGTNSIYVNDLKKRPQPPSKPTAYVSRFVDEPDEDDGDAIYVNECVTKNNNYAAKNYEYSAKNNDYAAKNNDYAANNNDYAAENSDYSDRNNDYEKENIYENVNIKSKLSLDVVDTMNAATNDYVSMNSNSRFHRSATFTGTLIKPGKFSESLQDNKDDCVNSNGYPEDYVTMNAIGQNDRPLSVQLNKTDLVHLRGNIGCIYEPTDYSYIYEIHPGACHGKPFTKTKQKAEPQPCYCHEDPDREAKIQRKLTTASRPIGGSQNIYFSCEDMYVAMKNKEGIYSSLNNVRYDYVSINKDENKEETCLEDETKFYKFDGSDFNQSNEEKSSTLDAKSVSIVKKKLMLMKQLFVEW</sequence>
<name>A0ACC2QMM9_9NEOP</name>
<accession>A0ACC2QMM9</accession>